<keyword evidence="1" id="KW-1133">Transmembrane helix</keyword>
<dbReference type="InterPro" id="IPR008407">
    <property type="entry name" value="Brnchd-chn_aa_trnsp_AzlD"/>
</dbReference>
<dbReference type="Proteomes" id="UP001157125">
    <property type="component" value="Unassembled WGS sequence"/>
</dbReference>
<evidence type="ECO:0000313" key="3">
    <source>
        <dbReference type="Proteomes" id="UP001157125"/>
    </source>
</evidence>
<dbReference type="RefSeq" id="WP_284327887.1">
    <property type="nucleotide sequence ID" value="NZ_BSUN01000001.1"/>
</dbReference>
<evidence type="ECO:0000256" key="1">
    <source>
        <dbReference type="SAM" id="Phobius"/>
    </source>
</evidence>
<evidence type="ECO:0008006" key="4">
    <source>
        <dbReference type="Google" id="ProtNLM"/>
    </source>
</evidence>
<organism evidence="2 3">
    <name type="scientific">Demequina litorisediminis</name>
    <dbReference type="NCBI Taxonomy" id="1849022"/>
    <lineage>
        <taxon>Bacteria</taxon>
        <taxon>Bacillati</taxon>
        <taxon>Actinomycetota</taxon>
        <taxon>Actinomycetes</taxon>
        <taxon>Micrococcales</taxon>
        <taxon>Demequinaceae</taxon>
        <taxon>Demequina</taxon>
    </lineage>
</organism>
<keyword evidence="3" id="KW-1185">Reference proteome</keyword>
<feature type="transmembrane region" description="Helical" evidence="1">
    <location>
        <begin position="87"/>
        <end position="104"/>
    </location>
</feature>
<protein>
    <recommendedName>
        <fullName evidence="4">Branched-chain amino acid transport protein (AzlD)</fullName>
    </recommendedName>
</protein>
<dbReference type="EMBL" id="BSUN01000001">
    <property type="protein sequence ID" value="GMA35291.1"/>
    <property type="molecule type" value="Genomic_DNA"/>
</dbReference>
<name>A0ABQ6IC63_9MICO</name>
<comment type="caution">
    <text evidence="2">The sequence shown here is derived from an EMBL/GenBank/DDBJ whole genome shotgun (WGS) entry which is preliminary data.</text>
</comment>
<feature type="transmembrane region" description="Helical" evidence="1">
    <location>
        <begin position="63"/>
        <end position="82"/>
    </location>
</feature>
<keyword evidence="1" id="KW-0812">Transmembrane</keyword>
<dbReference type="Pfam" id="PF05437">
    <property type="entry name" value="AzlD"/>
    <property type="match status" value="1"/>
</dbReference>
<gene>
    <name evidence="2" type="ORF">GCM10025876_14950</name>
</gene>
<sequence>MITAFVVFTVAAVGTYLIRLSGVFLLGGDRELPPRVRKALSLVAPAAMGAIVANSLLLDEGQWREFGAWHLAAIVAVGVALWKRSMGWTLSAGAVAFAALLLAGV</sequence>
<evidence type="ECO:0000313" key="2">
    <source>
        <dbReference type="EMBL" id="GMA35291.1"/>
    </source>
</evidence>
<keyword evidence="1" id="KW-0472">Membrane</keyword>
<proteinExistence type="predicted"/>
<accession>A0ABQ6IC63</accession>
<feature type="transmembrane region" description="Helical" evidence="1">
    <location>
        <begin position="6"/>
        <end position="27"/>
    </location>
</feature>
<feature type="transmembrane region" description="Helical" evidence="1">
    <location>
        <begin position="39"/>
        <end position="57"/>
    </location>
</feature>
<reference evidence="3" key="1">
    <citation type="journal article" date="2019" name="Int. J. Syst. Evol. Microbiol.">
        <title>The Global Catalogue of Microorganisms (GCM) 10K type strain sequencing project: providing services to taxonomists for standard genome sequencing and annotation.</title>
        <authorList>
            <consortium name="The Broad Institute Genomics Platform"/>
            <consortium name="The Broad Institute Genome Sequencing Center for Infectious Disease"/>
            <person name="Wu L."/>
            <person name="Ma J."/>
        </authorList>
    </citation>
    <scope>NUCLEOTIDE SEQUENCE [LARGE SCALE GENOMIC DNA]</scope>
    <source>
        <strain evidence="3">NBRC 112299</strain>
    </source>
</reference>